<feature type="signal peptide" evidence="2">
    <location>
        <begin position="1"/>
        <end position="19"/>
    </location>
</feature>
<proteinExistence type="predicted"/>
<dbReference type="Pfam" id="PF05335">
    <property type="entry name" value="DUF745"/>
    <property type="match status" value="1"/>
</dbReference>
<protein>
    <submittedName>
        <fullName evidence="3">Uncharacterized protein</fullName>
    </submittedName>
</protein>
<gene>
    <name evidence="3" type="ORF">RI129_007394</name>
</gene>
<organism evidence="3 4">
    <name type="scientific">Pyrocoelia pectoralis</name>
    <dbReference type="NCBI Taxonomy" id="417401"/>
    <lineage>
        <taxon>Eukaryota</taxon>
        <taxon>Metazoa</taxon>
        <taxon>Ecdysozoa</taxon>
        <taxon>Arthropoda</taxon>
        <taxon>Hexapoda</taxon>
        <taxon>Insecta</taxon>
        <taxon>Pterygota</taxon>
        <taxon>Neoptera</taxon>
        <taxon>Endopterygota</taxon>
        <taxon>Coleoptera</taxon>
        <taxon>Polyphaga</taxon>
        <taxon>Elateriformia</taxon>
        <taxon>Elateroidea</taxon>
        <taxon>Lampyridae</taxon>
        <taxon>Lampyrinae</taxon>
        <taxon>Pyrocoelia</taxon>
    </lineage>
</organism>
<dbReference type="EMBL" id="JAVRBK010000005">
    <property type="protein sequence ID" value="KAK5643549.1"/>
    <property type="molecule type" value="Genomic_DNA"/>
</dbReference>
<feature type="chain" id="PRO_5042947317" evidence="2">
    <location>
        <begin position="20"/>
        <end position="234"/>
    </location>
</feature>
<keyword evidence="4" id="KW-1185">Reference proteome</keyword>
<feature type="coiled-coil region" evidence="1">
    <location>
        <begin position="103"/>
        <end position="228"/>
    </location>
</feature>
<name>A0AAN7VHR5_9COLE</name>
<evidence type="ECO:0000256" key="2">
    <source>
        <dbReference type="SAM" id="SignalP"/>
    </source>
</evidence>
<evidence type="ECO:0000256" key="1">
    <source>
        <dbReference type="SAM" id="Coils"/>
    </source>
</evidence>
<comment type="caution">
    <text evidence="3">The sequence shown here is derived from an EMBL/GenBank/DDBJ whole genome shotgun (WGS) entry which is preliminary data.</text>
</comment>
<dbReference type="AlphaFoldDB" id="A0AAN7VHR5"/>
<evidence type="ECO:0000313" key="4">
    <source>
        <dbReference type="Proteomes" id="UP001329430"/>
    </source>
</evidence>
<dbReference type="Proteomes" id="UP001329430">
    <property type="component" value="Chromosome 5"/>
</dbReference>
<accession>A0AAN7VHR5</accession>
<keyword evidence="1" id="KW-0175">Coiled coil</keyword>
<keyword evidence="2" id="KW-0732">Signal</keyword>
<reference evidence="3 4" key="1">
    <citation type="journal article" date="2024" name="Insects">
        <title>An Improved Chromosome-Level Genome Assembly of the Firefly Pyrocoelia pectoralis.</title>
        <authorList>
            <person name="Fu X."/>
            <person name="Meyer-Rochow V.B."/>
            <person name="Ballantyne L."/>
            <person name="Zhu X."/>
        </authorList>
    </citation>
    <scope>NUCLEOTIDE SEQUENCE [LARGE SCALE GENOMIC DNA]</scope>
    <source>
        <strain evidence="3">XCY_ONT2</strain>
    </source>
</reference>
<evidence type="ECO:0000313" key="3">
    <source>
        <dbReference type="EMBL" id="KAK5643549.1"/>
    </source>
</evidence>
<dbReference type="InterPro" id="IPR007999">
    <property type="entry name" value="DUF745"/>
</dbReference>
<dbReference type="PANTHER" id="PTHR37161">
    <property type="entry name" value="HDC10475"/>
    <property type="match status" value="1"/>
</dbReference>
<sequence>MKLIILLTVMTLIFRLADVQEENDGGEFATMVGREGKACDIEEEKHKSINIAQNAAMEAKAAQQAQSVAAEQASHQVKVQLAEKAGEAAKTAEAALLGKQSIVEEIEHELKEAKEVAKEEGSSLHEDKRTLAAATKASQAAQAEYKLLQQAIKISQTNVQNAELAVKGAYSEVDQKEKLVEAARMRVEELEKQLKTAREDLLGTRQAAEKAIAAAKEAKQNTERARRRVLFRGR</sequence>
<dbReference type="PANTHER" id="PTHR37161:SF2">
    <property type="entry name" value="AT11648P-RELATED"/>
    <property type="match status" value="1"/>
</dbReference>